<dbReference type="OrthoDB" id="5532350at2759"/>
<accession>A0A261Y1W1</accession>
<protein>
    <submittedName>
        <fullName evidence="2">Uncharacterized protein</fullName>
    </submittedName>
</protein>
<sequence>MSFLIRNPTYRFLPSRRMLPMAFSARCINTSRMEGSVSEVKGFSEKERAVENQWARMHDNEKLSALRKLLKEQRETTRRLQAEVNELKHEVNKKQ</sequence>
<reference evidence="2 3" key="1">
    <citation type="journal article" date="2017" name="Mycologia">
        <title>Bifiguratus adelaidae, gen. et sp. nov., a new member of Mucoromycotina in endophytic and soil-dwelling habitats.</title>
        <authorList>
            <person name="Torres-Cruz T.J."/>
            <person name="Billingsley Tobias T.L."/>
            <person name="Almatruk M."/>
            <person name="Hesse C."/>
            <person name="Kuske C.R."/>
            <person name="Desiro A."/>
            <person name="Benucci G.M."/>
            <person name="Bonito G."/>
            <person name="Stajich J.E."/>
            <person name="Dunlap C."/>
            <person name="Arnold A.E."/>
            <person name="Porras-Alfaro A."/>
        </authorList>
    </citation>
    <scope>NUCLEOTIDE SEQUENCE [LARGE SCALE GENOMIC DNA]</scope>
    <source>
        <strain evidence="2 3">AZ0501</strain>
    </source>
</reference>
<dbReference type="Gene3D" id="1.20.5.500">
    <property type="entry name" value="Single helix bin"/>
    <property type="match status" value="1"/>
</dbReference>
<name>A0A261Y1W1_9FUNG</name>
<feature type="coiled-coil region" evidence="1">
    <location>
        <begin position="63"/>
        <end position="90"/>
    </location>
</feature>
<comment type="caution">
    <text evidence="2">The sequence shown here is derived from an EMBL/GenBank/DDBJ whole genome shotgun (WGS) entry which is preliminary data.</text>
</comment>
<keyword evidence="1" id="KW-0175">Coiled coil</keyword>
<gene>
    <name evidence="2" type="ORF">BZG36_02772</name>
</gene>
<evidence type="ECO:0000256" key="1">
    <source>
        <dbReference type="SAM" id="Coils"/>
    </source>
</evidence>
<dbReference type="AlphaFoldDB" id="A0A261Y1W1"/>
<evidence type="ECO:0000313" key="3">
    <source>
        <dbReference type="Proteomes" id="UP000242875"/>
    </source>
</evidence>
<evidence type="ECO:0000313" key="2">
    <source>
        <dbReference type="EMBL" id="OZJ04581.1"/>
    </source>
</evidence>
<proteinExistence type="predicted"/>
<organism evidence="2 3">
    <name type="scientific">Bifiguratus adelaidae</name>
    <dbReference type="NCBI Taxonomy" id="1938954"/>
    <lineage>
        <taxon>Eukaryota</taxon>
        <taxon>Fungi</taxon>
        <taxon>Fungi incertae sedis</taxon>
        <taxon>Mucoromycota</taxon>
        <taxon>Mucoromycotina</taxon>
        <taxon>Endogonomycetes</taxon>
        <taxon>Endogonales</taxon>
        <taxon>Endogonales incertae sedis</taxon>
        <taxon>Bifiguratus</taxon>
    </lineage>
</organism>
<keyword evidence="3" id="KW-1185">Reference proteome</keyword>
<dbReference type="EMBL" id="MVBO01000035">
    <property type="protein sequence ID" value="OZJ04581.1"/>
    <property type="molecule type" value="Genomic_DNA"/>
</dbReference>
<dbReference type="Proteomes" id="UP000242875">
    <property type="component" value="Unassembled WGS sequence"/>
</dbReference>